<dbReference type="InterPro" id="IPR036412">
    <property type="entry name" value="HAD-like_sf"/>
</dbReference>
<dbReference type="EMBL" id="BRXU01000027">
    <property type="protein sequence ID" value="GLC59414.1"/>
    <property type="molecule type" value="Genomic_DNA"/>
</dbReference>
<dbReference type="OrthoDB" id="1065058at2759"/>
<sequence length="295" mass="31530">MTVGSAPGAVSKGRPARRVLLVDLDDTLYRVHKIPEIVKERIQEYMVKKLGIPQEEVAAKTTEYYLTYGTTLAGLVAAGYRIDYDDWHEFVHQGALDYDTLLQPDPSLRDILCSIDLPKYILTNANRVHTERALARLGLSDCFQGLFYFENVMELAASHGFDTAHGVLCKPNPRIYQLVAEQLGVGLSEVIFFDDSVRNVASAHGLGALTVLVGTDKPCPGADLALPTMHALPAAMPELMDQPGLVHEHHHTHAPAAAVEQQGGGVLAVPAAARGTSGGGGGIAIAVPAARVPAS</sequence>
<dbReference type="Gene3D" id="1.10.150.450">
    <property type="match status" value="1"/>
</dbReference>
<dbReference type="PANTHER" id="PTHR12725">
    <property type="entry name" value="HALOACID DEHALOGENASE-LIKE HYDROLASE"/>
    <property type="match status" value="1"/>
</dbReference>
<keyword evidence="2" id="KW-1185">Reference proteome</keyword>
<dbReference type="SFLD" id="SFLDG01132">
    <property type="entry name" value="C1.5.3:_5'-Nucleotidase_Like"/>
    <property type="match status" value="1"/>
</dbReference>
<name>A0A9W6F7Q6_9CHLO</name>
<dbReference type="SUPFAM" id="SSF56784">
    <property type="entry name" value="HAD-like"/>
    <property type="match status" value="1"/>
</dbReference>
<evidence type="ECO:0000313" key="2">
    <source>
        <dbReference type="Proteomes" id="UP001165080"/>
    </source>
</evidence>
<evidence type="ECO:0000313" key="1">
    <source>
        <dbReference type="EMBL" id="GLC59414.1"/>
    </source>
</evidence>
<dbReference type="Pfam" id="PF00702">
    <property type="entry name" value="Hydrolase"/>
    <property type="match status" value="1"/>
</dbReference>
<protein>
    <recommendedName>
        <fullName evidence="3">Pyrimidine 5-nucleotidase</fullName>
    </recommendedName>
</protein>
<dbReference type="SFLD" id="SFLDS00003">
    <property type="entry name" value="Haloacid_Dehalogenase"/>
    <property type="match status" value="1"/>
</dbReference>
<dbReference type="InterPro" id="IPR023214">
    <property type="entry name" value="HAD_sf"/>
</dbReference>
<organism evidence="1 2">
    <name type="scientific">Pleodorina starrii</name>
    <dbReference type="NCBI Taxonomy" id="330485"/>
    <lineage>
        <taxon>Eukaryota</taxon>
        <taxon>Viridiplantae</taxon>
        <taxon>Chlorophyta</taxon>
        <taxon>core chlorophytes</taxon>
        <taxon>Chlorophyceae</taxon>
        <taxon>CS clade</taxon>
        <taxon>Chlamydomonadales</taxon>
        <taxon>Volvocaceae</taxon>
        <taxon>Pleodorina</taxon>
    </lineage>
</organism>
<proteinExistence type="predicted"/>
<comment type="caution">
    <text evidence="1">The sequence shown here is derived from an EMBL/GenBank/DDBJ whole genome shotgun (WGS) entry which is preliminary data.</text>
</comment>
<dbReference type="SFLD" id="SFLDG01129">
    <property type="entry name" value="C1.5:_HAD__Beta-PGM__Phosphata"/>
    <property type="match status" value="1"/>
</dbReference>
<evidence type="ECO:0008006" key="3">
    <source>
        <dbReference type="Google" id="ProtNLM"/>
    </source>
</evidence>
<dbReference type="NCBIfam" id="TIGR01509">
    <property type="entry name" value="HAD-SF-IA-v3"/>
    <property type="match status" value="1"/>
</dbReference>
<dbReference type="AlphaFoldDB" id="A0A9W6F7Q6"/>
<dbReference type="Gene3D" id="3.40.50.1000">
    <property type="entry name" value="HAD superfamily/HAD-like"/>
    <property type="match status" value="1"/>
</dbReference>
<dbReference type="InterPro" id="IPR006439">
    <property type="entry name" value="HAD-SF_hydro_IA"/>
</dbReference>
<gene>
    <name evidence="1" type="primary">PLEST008230</name>
    <name evidence="1" type="ORF">PLESTB_001483500</name>
</gene>
<dbReference type="Proteomes" id="UP001165080">
    <property type="component" value="Unassembled WGS sequence"/>
</dbReference>
<dbReference type="InterPro" id="IPR010237">
    <property type="entry name" value="Pyr-5-nucltdase"/>
</dbReference>
<accession>A0A9W6F7Q6</accession>
<dbReference type="PANTHER" id="PTHR12725:SF117">
    <property type="entry name" value="HALOACID DEHALOGENASE-LIKE HYDROLASE"/>
    <property type="match status" value="1"/>
</dbReference>
<reference evidence="1 2" key="1">
    <citation type="journal article" date="2023" name="Commun. Biol.">
        <title>Reorganization of the ancestral sex-determining regions during the evolution of trioecy in Pleodorina starrii.</title>
        <authorList>
            <person name="Takahashi K."/>
            <person name="Suzuki S."/>
            <person name="Kawai-Toyooka H."/>
            <person name="Yamamoto K."/>
            <person name="Hamaji T."/>
            <person name="Ootsuki R."/>
            <person name="Yamaguchi H."/>
            <person name="Kawachi M."/>
            <person name="Higashiyama T."/>
            <person name="Nozaki H."/>
        </authorList>
    </citation>
    <scope>NUCLEOTIDE SEQUENCE [LARGE SCALE GENOMIC DNA]</scope>
    <source>
        <strain evidence="1 2">NIES-4479</strain>
    </source>
</reference>
<dbReference type="NCBIfam" id="TIGR01993">
    <property type="entry name" value="Pyr-5-nucltdase"/>
    <property type="match status" value="1"/>
</dbReference>